<proteinExistence type="predicted"/>
<accession>A0A411AC55</accession>
<dbReference type="RefSeq" id="WP_017418502.1">
    <property type="nucleotide sequence ID" value="NZ_BDDG01000001.1"/>
</dbReference>
<dbReference type="Gene3D" id="3.10.105.10">
    <property type="entry name" value="Dipeptide-binding Protein, Domain 3"/>
    <property type="match status" value="1"/>
</dbReference>
<sequence>MKTMHRTARKPGDPLKIEIDTSPIRLNPLDTQDYTSKMICSIMYESLQDGYNCRIIRKDPRTCQVDIHPDYLGDAEGVVQTIIYHLTKENQSPHLGSFLNIKQAVPYVKGLVSSDQLGVNVTGEKRFEVTLDEPSDEIESVLQSSFLIPATAGGDVPENGPYRFKRTFEKGLEFERNPQYKMTPADHRTVQTIQFILNDDLEKSIGLYEANQTDVTCHTQFHHSNMRYRQYADFKENHLPMLFTFKVKDDMLRTFIQHYFDKQKLAGDLGHIITPTDSLIGIWESGRTPQKDPPLLTKEEPVRIVYADYYPNGEIIERLADLFRRAGADVSVSQVGHFNDYYHMDKSGFDIELHLFLPAYMHELSYIKYFIRDISDPEKKKTIIDAIGSEKKKELFGLFENTTHYCPICFGKSLYLQDPCIEGFSVKTDGLLSVHDVKCR</sequence>
<dbReference type="AlphaFoldDB" id="A0A411AC55"/>
<name>A0A411AC55_BACVE</name>
<evidence type="ECO:0000313" key="2">
    <source>
        <dbReference type="Proteomes" id="UP000587477"/>
    </source>
</evidence>
<dbReference type="Proteomes" id="UP000587477">
    <property type="component" value="Chromosome"/>
</dbReference>
<organism evidence="1 2">
    <name type="scientific">Bacillus velezensis</name>
    <dbReference type="NCBI Taxonomy" id="492670"/>
    <lineage>
        <taxon>Bacteria</taxon>
        <taxon>Bacillati</taxon>
        <taxon>Bacillota</taxon>
        <taxon>Bacilli</taxon>
        <taxon>Bacillales</taxon>
        <taxon>Bacillaceae</taxon>
        <taxon>Bacillus</taxon>
        <taxon>Bacillus amyloliquefaciens group</taxon>
    </lineage>
</organism>
<gene>
    <name evidence="1" type="ORF">BACVE_001780</name>
</gene>
<protein>
    <submittedName>
        <fullName evidence="1">Uncharacterized protein</fullName>
    </submittedName>
</protein>
<dbReference type="EMBL" id="CP063687">
    <property type="protein sequence ID" value="QOY26769.1"/>
    <property type="molecule type" value="Genomic_DNA"/>
</dbReference>
<evidence type="ECO:0000313" key="1">
    <source>
        <dbReference type="EMBL" id="QOY26769.1"/>
    </source>
</evidence>
<reference evidence="2" key="1">
    <citation type="submission" date="2020-10" db="EMBL/GenBank/DDBJ databases">
        <title>Complete genome sequence of Bacillus velezensis NST6.</title>
        <authorList>
            <person name="Choi J."/>
        </authorList>
    </citation>
    <scope>NUCLEOTIDE SEQUENCE [LARGE SCALE GENOMIC DNA]</scope>
    <source>
        <strain evidence="2">NST6</strain>
    </source>
</reference>
<dbReference type="Gene3D" id="3.90.76.10">
    <property type="entry name" value="Dipeptide-binding Protein, Domain 1"/>
    <property type="match status" value="1"/>
</dbReference>
<dbReference type="SUPFAM" id="SSF53850">
    <property type="entry name" value="Periplasmic binding protein-like II"/>
    <property type="match status" value="1"/>
</dbReference>
<dbReference type="Gene3D" id="3.40.190.10">
    <property type="entry name" value="Periplasmic binding protein-like II"/>
    <property type="match status" value="1"/>
</dbReference>